<proteinExistence type="predicted"/>
<gene>
    <name evidence="1" type="ORF">EZS27_012648</name>
</gene>
<reference evidence="1" key="1">
    <citation type="submission" date="2019-03" db="EMBL/GenBank/DDBJ databases">
        <title>Single cell metagenomics reveals metabolic interactions within the superorganism composed of flagellate Streblomastix strix and complex community of Bacteroidetes bacteria on its surface.</title>
        <authorList>
            <person name="Treitli S.C."/>
            <person name="Kolisko M."/>
            <person name="Husnik F."/>
            <person name="Keeling P."/>
            <person name="Hampl V."/>
        </authorList>
    </citation>
    <scope>NUCLEOTIDE SEQUENCE</scope>
    <source>
        <strain evidence="1">STM</strain>
    </source>
</reference>
<dbReference type="EMBL" id="SNRY01000537">
    <property type="protein sequence ID" value="KAA6339424.1"/>
    <property type="molecule type" value="Genomic_DNA"/>
</dbReference>
<protein>
    <submittedName>
        <fullName evidence="1">Uncharacterized protein</fullName>
    </submittedName>
</protein>
<name>A0A5J4S036_9ZZZZ</name>
<evidence type="ECO:0000313" key="1">
    <source>
        <dbReference type="EMBL" id="KAA6339424.1"/>
    </source>
</evidence>
<accession>A0A5J4S036</accession>
<dbReference type="Gene3D" id="3.30.2080.10">
    <property type="entry name" value="GH92 mannosidase domain"/>
    <property type="match status" value="1"/>
</dbReference>
<comment type="caution">
    <text evidence="1">The sequence shown here is derived from an EMBL/GenBank/DDBJ whole genome shotgun (WGS) entry which is preliminary data.</text>
</comment>
<organism evidence="1">
    <name type="scientific">termite gut metagenome</name>
    <dbReference type="NCBI Taxonomy" id="433724"/>
    <lineage>
        <taxon>unclassified sequences</taxon>
        <taxon>metagenomes</taxon>
        <taxon>organismal metagenomes</taxon>
    </lineage>
</organism>
<sequence length="63" mass="7550">MKLITFFLRLFLGISFDLQQRPATFNHQPLNRIWFSHDDYAKGGILELWLGHEPARNFVKIKY</sequence>
<dbReference type="AlphaFoldDB" id="A0A5J4S036"/>